<evidence type="ECO:0000313" key="6">
    <source>
        <dbReference type="EMBL" id="WQB69766.1"/>
    </source>
</evidence>
<keyword evidence="4" id="KW-0503">Monooxygenase</keyword>
<dbReference type="InterPro" id="IPR002938">
    <property type="entry name" value="FAD-bd"/>
</dbReference>
<keyword evidence="7" id="KW-1185">Reference proteome</keyword>
<accession>A0ABZ0VAP7</accession>
<dbReference type="SUPFAM" id="SSF51905">
    <property type="entry name" value="FAD/NAD(P)-binding domain"/>
    <property type="match status" value="1"/>
</dbReference>
<dbReference type="RefSeq" id="WP_322409888.1">
    <property type="nucleotide sequence ID" value="NZ_CP139779.1"/>
</dbReference>
<protein>
    <submittedName>
        <fullName evidence="6">NAD(P)/FAD-dependent oxidoreductase</fullName>
    </submittedName>
</protein>
<evidence type="ECO:0000259" key="5">
    <source>
        <dbReference type="Pfam" id="PF01494"/>
    </source>
</evidence>
<organism evidence="6 7">
    <name type="scientific">Microbacterium invictum</name>
    <dbReference type="NCBI Taxonomy" id="515415"/>
    <lineage>
        <taxon>Bacteria</taxon>
        <taxon>Bacillati</taxon>
        <taxon>Actinomycetota</taxon>
        <taxon>Actinomycetes</taxon>
        <taxon>Micrococcales</taxon>
        <taxon>Microbacteriaceae</taxon>
        <taxon>Microbacterium</taxon>
    </lineage>
</organism>
<keyword evidence="3" id="KW-0560">Oxidoreductase</keyword>
<gene>
    <name evidence="6" type="ORF">T9R20_13850</name>
</gene>
<keyword evidence="1" id="KW-0285">Flavoprotein</keyword>
<dbReference type="PANTHER" id="PTHR47178:SF6">
    <property type="entry name" value="FAD-BINDING DOMAIN-CONTAINING PROTEIN"/>
    <property type="match status" value="1"/>
</dbReference>
<dbReference type="Gene3D" id="3.50.50.60">
    <property type="entry name" value="FAD/NAD(P)-binding domain"/>
    <property type="match status" value="1"/>
</dbReference>
<dbReference type="PRINTS" id="PR00420">
    <property type="entry name" value="RNGMNOXGNASE"/>
</dbReference>
<feature type="domain" description="FAD-binding" evidence="5">
    <location>
        <begin position="306"/>
        <end position="349"/>
    </location>
</feature>
<evidence type="ECO:0000256" key="2">
    <source>
        <dbReference type="ARBA" id="ARBA00022827"/>
    </source>
</evidence>
<sequence length="411" mass="43308">MRVVIVGAGLGGLVLAHALRDHADVVVLDRDAEAADTGGYRIALTPEAVAVVEQHVPASVVERIREVSDGPETFAQFTIADAQLRPIVVAPEPEGQDRMLCQRRALRLILADDLGERIRFASTVVAARSRADGASVALSDGTEIDADLVVAADGARSSVVEAVTERPTSDDAGLIGIAGSSPMTAGATFPRYLAQGPALALDHRGVGMFLSLASRRTARLDAAWAGLSPELRSAVGPPALVWGLIARREMVADILGAPPGTLIARAHELAAAWHPWMTEQIETSDPARTAAFSFRAARPHPPRFPWSPSRVTAIGDAVHAMPPTGGRAGSTAIRSAGALAEALIRESRIDDAVRSYQSRVDEWAVPAIRESLGPVRVIRALRAPLVQAVARPALAVAGVVGAARYRRSIHP</sequence>
<dbReference type="InterPro" id="IPR036188">
    <property type="entry name" value="FAD/NAD-bd_sf"/>
</dbReference>
<evidence type="ECO:0000256" key="1">
    <source>
        <dbReference type="ARBA" id="ARBA00022630"/>
    </source>
</evidence>
<name>A0ABZ0VAP7_9MICO</name>
<evidence type="ECO:0000313" key="7">
    <source>
        <dbReference type="Proteomes" id="UP001324533"/>
    </source>
</evidence>
<dbReference type="EMBL" id="CP139779">
    <property type="protein sequence ID" value="WQB69766.1"/>
    <property type="molecule type" value="Genomic_DNA"/>
</dbReference>
<dbReference type="Proteomes" id="UP001324533">
    <property type="component" value="Chromosome"/>
</dbReference>
<reference evidence="6 7" key="1">
    <citation type="submission" date="2023-06" db="EMBL/GenBank/DDBJ databases">
        <title>Rock-solubilizing bacteria, Microbacterium invictum, promotes re-establishment of vegetation in rocky wasteland by accelerating rock bio-weathering and reshaping soil bacterial community.</title>
        <authorList>
            <person name="Liu C."/>
        </authorList>
    </citation>
    <scope>NUCLEOTIDE SEQUENCE [LARGE SCALE GENOMIC DNA]</scope>
    <source>
        <strain evidence="6 7">X-18</strain>
    </source>
</reference>
<evidence type="ECO:0000256" key="4">
    <source>
        <dbReference type="ARBA" id="ARBA00023033"/>
    </source>
</evidence>
<dbReference type="PANTHER" id="PTHR47178">
    <property type="entry name" value="MONOOXYGENASE, FAD-BINDING"/>
    <property type="match status" value="1"/>
</dbReference>
<dbReference type="Pfam" id="PF01494">
    <property type="entry name" value="FAD_binding_3"/>
    <property type="match status" value="2"/>
</dbReference>
<feature type="domain" description="FAD-binding" evidence="5">
    <location>
        <begin position="2"/>
        <end position="182"/>
    </location>
</feature>
<keyword evidence="2" id="KW-0274">FAD</keyword>
<evidence type="ECO:0000256" key="3">
    <source>
        <dbReference type="ARBA" id="ARBA00023002"/>
    </source>
</evidence>
<proteinExistence type="predicted"/>